<evidence type="ECO:0000259" key="1">
    <source>
        <dbReference type="Pfam" id="PF02638"/>
    </source>
</evidence>
<gene>
    <name evidence="2" type="ORF">H5P30_12550</name>
</gene>
<name>A0A7X1AZE8_9BACT</name>
<dbReference type="Proteomes" id="UP000525652">
    <property type="component" value="Unassembled WGS sequence"/>
</dbReference>
<protein>
    <recommendedName>
        <fullName evidence="1">Glycosyl hydrolase-like 10 domain-containing protein</fullName>
    </recommendedName>
</protein>
<dbReference type="InterPro" id="IPR003790">
    <property type="entry name" value="GHL10"/>
</dbReference>
<dbReference type="Pfam" id="PF02638">
    <property type="entry name" value="GHL10"/>
    <property type="match status" value="1"/>
</dbReference>
<dbReference type="RefSeq" id="WP_185693270.1">
    <property type="nucleotide sequence ID" value="NZ_JACHVA010000101.1"/>
</dbReference>
<accession>A0A7X1AZE8</accession>
<dbReference type="Gene3D" id="3.20.20.80">
    <property type="entry name" value="Glycosidases"/>
    <property type="match status" value="1"/>
</dbReference>
<proteinExistence type="predicted"/>
<feature type="domain" description="Glycosyl hydrolase-like 10" evidence="1">
    <location>
        <begin position="652"/>
        <end position="739"/>
    </location>
</feature>
<organism evidence="2 3">
    <name type="scientific">Puniceicoccus vermicola</name>
    <dbReference type="NCBI Taxonomy" id="388746"/>
    <lineage>
        <taxon>Bacteria</taxon>
        <taxon>Pseudomonadati</taxon>
        <taxon>Verrucomicrobiota</taxon>
        <taxon>Opitutia</taxon>
        <taxon>Puniceicoccales</taxon>
        <taxon>Puniceicoccaceae</taxon>
        <taxon>Puniceicoccus</taxon>
    </lineage>
</organism>
<keyword evidence="3" id="KW-1185">Reference proteome</keyword>
<evidence type="ECO:0000313" key="2">
    <source>
        <dbReference type="EMBL" id="MBC2602604.1"/>
    </source>
</evidence>
<sequence>MESRLNYQPMSFRSINCLRCCFVLGTFLLPFVGVATESEEFVLERSTLDFDRGELVLSKDRSGEPKEIPEDGPIPNQDAELEYDFEVPEDGWYVLSLKNMPPWAREIFVDDERVSLTVGNSFKRAAELAGIDVNEVTDAEWVKEANLVLSEGAHTLRIQRVGRMGFPGGFPSAWQIRSAGETSRDRFSGGYTSFREVRRGESVELTLYGGGGDRETSYDLIRVNLLDNRKEVIDTIRFPASGSVEKRVVEIPCPEEGVFQLFIDSDDGVLSAREFTEGVYYVIDTSSRTVPESGETTMTLVSEVDLVALTLNGEALELGENYWEGNGATRIVDSAIGTYRETNDGRGPDVDPNPSLFSENFSGFAVLLDIPEAGVPYVIEIDHPDDAWRSVCGSILDMFDWDKQKGYMPRAFGYETGGNLPLSNQMLTERVVFWPNGNQVHLGLTSSRIGKRAAASGIRLYRVEGPLVSQGQNGSGRLAGIWMEEHERWHEHFNTPQDLPMEVRDWIGLNRTMEWIAYRGMNAFWPTVVAYQQSTYDSKELKGYLLKLNNMPRLSALLAEKYGVSYVAEIFLARQRYFNERVMIEGVENPEELYTTVWWGYSRGTSDSQGGMWPNWNVLHPHVQEKMIAIYGELADMLADTESFTGLSGRLDTWQWDGLYALSSLNWGYGDWTIRQFEEDTNVEVPGNSDDPARFEQRFRFLTSDSMRQQWIDWRKDRVTRFIERLAERIREAKPDAVLFLCGDGYTDENHRASLPLSVSQRFIEMGIDLEKLQDHPGIGIMTTANFGRGKSRTYLADQLAYDSFLDPDYVNAGRNYVRGFAPYGAYQEWGKEFPFEELGVHFRKKLHYCAGSDAAGPHLLERYATVLAEQDTMFFRTGGYPILWGEQDRFSTWMREYAALPRVPFDPIKVARDPVAVWDQNYEGSYWFYAVNRERYPVTLTLEFGTEESVYQLGADREFATENGKLTLELEPFALRSFRTSSDARIQAAVTSVPERAINWIRRRLAFAQRVADQIQKGVFADSISADEQKVYRIELDAAWKAVEEQSWWRARTILTSAPMMAIYEQVGPYPEDQVKTQFPNLLESLLTDRYAPDEPFSDAEALVKSLIGEGGSEESESYNPEWKFAQVVKNLSDGLRFEIEIPAAGFYSLRLGHVAEESGVAQVSIGGRNLPVPVQMSSTGVPEKTIFPEIQLESGAAVLEVSGNFSFGVYALQLIPKLSPLDTTRWSTVAPFQSFWVPSGKTNENVKRTMEKPYPPERDPSIQATYRNQMGQELVWTQTEEIVGRHEKSGVNFAQRSGLTGYNVGFAQTFIYSPEECEVLLYLGCDWWANAWINGDLIETDSGKESYEETGAWFHRWKPRVARIHLNAGENRLMVKNQGGNAWCWFTSYITDPGDLEVSPVPFE</sequence>
<evidence type="ECO:0000313" key="3">
    <source>
        <dbReference type="Proteomes" id="UP000525652"/>
    </source>
</evidence>
<dbReference type="EMBL" id="JACHVA010000101">
    <property type="protein sequence ID" value="MBC2602604.1"/>
    <property type="molecule type" value="Genomic_DNA"/>
</dbReference>
<comment type="caution">
    <text evidence="2">The sequence shown here is derived from an EMBL/GenBank/DDBJ whole genome shotgun (WGS) entry which is preliminary data.</text>
</comment>
<reference evidence="2 3" key="1">
    <citation type="submission" date="2020-07" db="EMBL/GenBank/DDBJ databases">
        <authorList>
            <person name="Feng X."/>
        </authorList>
    </citation>
    <scope>NUCLEOTIDE SEQUENCE [LARGE SCALE GENOMIC DNA]</scope>
    <source>
        <strain evidence="2 3">JCM14086</strain>
    </source>
</reference>